<dbReference type="PROSITE" id="PS51257">
    <property type="entry name" value="PROKAR_LIPOPROTEIN"/>
    <property type="match status" value="1"/>
</dbReference>
<protein>
    <recommendedName>
        <fullName evidence="3">Lipoprotein</fullName>
    </recommendedName>
</protein>
<gene>
    <name evidence="1" type="ORF">F0U60_49220</name>
</gene>
<name>A0ABY9X767_9BACT</name>
<proteinExistence type="predicted"/>
<evidence type="ECO:0008006" key="3">
    <source>
        <dbReference type="Google" id="ProtNLM"/>
    </source>
</evidence>
<reference evidence="1 2" key="1">
    <citation type="submission" date="2019-08" db="EMBL/GenBank/DDBJ databases">
        <title>Archangium and Cystobacter genomes.</title>
        <authorList>
            <person name="Chen I.-C.K."/>
            <person name="Wielgoss S."/>
        </authorList>
    </citation>
    <scope>NUCLEOTIDE SEQUENCE [LARGE SCALE GENOMIC DNA]</scope>
    <source>
        <strain evidence="1 2">Cbm 6</strain>
    </source>
</reference>
<accession>A0ABY9X767</accession>
<evidence type="ECO:0000313" key="2">
    <source>
        <dbReference type="Proteomes" id="UP001611383"/>
    </source>
</evidence>
<dbReference type="RefSeq" id="WP_395811267.1">
    <property type="nucleotide sequence ID" value="NZ_CP043494.1"/>
</dbReference>
<evidence type="ECO:0000313" key="1">
    <source>
        <dbReference type="EMBL" id="WNG51237.1"/>
    </source>
</evidence>
<keyword evidence="2" id="KW-1185">Reference proteome</keyword>
<dbReference type="Proteomes" id="UP001611383">
    <property type="component" value="Chromosome"/>
</dbReference>
<sequence>MLRRRLFAFAFALVTVTTGCGGVESEQQIPSENDSPRSEALASCEYLMRINCRADYLETACVFSNGSIGYCQCSDHHWACWVETE</sequence>
<dbReference type="EMBL" id="CP043494">
    <property type="protein sequence ID" value="WNG51237.1"/>
    <property type="molecule type" value="Genomic_DNA"/>
</dbReference>
<organism evidence="1 2">
    <name type="scientific">Archangium minus</name>
    <dbReference type="NCBI Taxonomy" id="83450"/>
    <lineage>
        <taxon>Bacteria</taxon>
        <taxon>Pseudomonadati</taxon>
        <taxon>Myxococcota</taxon>
        <taxon>Myxococcia</taxon>
        <taxon>Myxococcales</taxon>
        <taxon>Cystobacterineae</taxon>
        <taxon>Archangiaceae</taxon>
        <taxon>Archangium</taxon>
    </lineage>
</organism>